<sequence length="167" mass="17718">MKTKFSSIKNNTFYLTVVAAIFLSQEIFAQTGCPVGVQAGGAQCLPDDQSAAPPRPTGEWIKTWGALVSSNQAHGAWSSKGKFTENEARQDALNRCFSTGASDCSVDATYFNQCIAVAGAGGRGIYTNTGKDEATASKRAVGDCQKKSATQCSALFAECTDSVFRKY</sequence>
<name>A0A2S6Z3S1_9XANT</name>
<feature type="chain" id="PRO_5015654789" description="DUF4189 domain-containing protein" evidence="1">
    <location>
        <begin position="30"/>
        <end position="167"/>
    </location>
</feature>
<accession>A0A2S6Z3S1</accession>
<evidence type="ECO:0000313" key="3">
    <source>
        <dbReference type="EMBL" id="PPT75697.1"/>
    </source>
</evidence>
<dbReference type="Proteomes" id="UP000239898">
    <property type="component" value="Unassembled WGS sequence"/>
</dbReference>
<dbReference type="EMBL" id="MIGX01000205">
    <property type="protein sequence ID" value="PPT75697.1"/>
    <property type="molecule type" value="Genomic_DNA"/>
</dbReference>
<gene>
    <name evidence="3" type="ORF">XthCFBP4691_19705</name>
</gene>
<dbReference type="Pfam" id="PF13827">
    <property type="entry name" value="DUF4189"/>
    <property type="match status" value="1"/>
</dbReference>
<dbReference type="InterPro" id="IPR025240">
    <property type="entry name" value="DUF4189"/>
</dbReference>
<reference evidence="3 4" key="1">
    <citation type="submission" date="2016-08" db="EMBL/GenBank/DDBJ databases">
        <title>Evolution of the type three secretion system and type three effector repertoires in Xanthomonas.</title>
        <authorList>
            <person name="Merda D."/>
            <person name="Briand M."/>
            <person name="Bosis E."/>
            <person name="Rousseau C."/>
            <person name="Portier P."/>
            <person name="Jacques M.-A."/>
            <person name="Fischer-Le Saux M."/>
        </authorList>
    </citation>
    <scope>NUCLEOTIDE SEQUENCE [LARGE SCALE GENOMIC DNA]</scope>
    <source>
        <strain evidence="3 4">CFBP 4691</strain>
    </source>
</reference>
<proteinExistence type="predicted"/>
<dbReference type="OrthoDB" id="6008701at2"/>
<feature type="domain" description="DUF4189" evidence="2">
    <location>
        <begin position="64"/>
        <end position="159"/>
    </location>
</feature>
<keyword evidence="1" id="KW-0732">Signal</keyword>
<feature type="signal peptide" evidence="1">
    <location>
        <begin position="1"/>
        <end position="29"/>
    </location>
</feature>
<protein>
    <recommendedName>
        <fullName evidence="2">DUF4189 domain-containing protein</fullName>
    </recommendedName>
</protein>
<dbReference type="AlphaFoldDB" id="A0A2S6Z3S1"/>
<dbReference type="RefSeq" id="WP_128421917.1">
    <property type="nucleotide sequence ID" value="NZ_CP049017.1"/>
</dbReference>
<evidence type="ECO:0000259" key="2">
    <source>
        <dbReference type="Pfam" id="PF13827"/>
    </source>
</evidence>
<organism evidence="3 4">
    <name type="scientific">Xanthomonas theicola</name>
    <dbReference type="NCBI Taxonomy" id="56464"/>
    <lineage>
        <taxon>Bacteria</taxon>
        <taxon>Pseudomonadati</taxon>
        <taxon>Pseudomonadota</taxon>
        <taxon>Gammaproteobacteria</taxon>
        <taxon>Lysobacterales</taxon>
        <taxon>Lysobacteraceae</taxon>
        <taxon>Xanthomonas</taxon>
    </lineage>
</organism>
<evidence type="ECO:0000256" key="1">
    <source>
        <dbReference type="SAM" id="SignalP"/>
    </source>
</evidence>
<keyword evidence="4" id="KW-1185">Reference proteome</keyword>
<comment type="caution">
    <text evidence="3">The sequence shown here is derived from an EMBL/GenBank/DDBJ whole genome shotgun (WGS) entry which is preliminary data.</text>
</comment>
<evidence type="ECO:0000313" key="4">
    <source>
        <dbReference type="Proteomes" id="UP000239898"/>
    </source>
</evidence>